<dbReference type="AlphaFoldDB" id="A0A845UA88"/>
<comment type="caution">
    <text evidence="1">The sequence shown here is derived from an EMBL/GenBank/DDBJ whole genome shotgun (WGS) entry which is preliminary data.</text>
</comment>
<dbReference type="EMBL" id="WNJL01000034">
    <property type="protein sequence ID" value="NDU42811.1"/>
    <property type="molecule type" value="Genomic_DNA"/>
</dbReference>
<reference evidence="1" key="1">
    <citation type="submission" date="2019-11" db="EMBL/GenBank/DDBJ databases">
        <title>Acidithiobacillus ferrianus sp. nov.: a facultatively anaerobic and extremely acidophilic chemolithoautotroph.</title>
        <authorList>
            <person name="Norris P.R."/>
            <person name="Falagan C."/>
            <person name="Moya-Beltran A."/>
            <person name="Castro M."/>
            <person name="Quatrini R."/>
            <person name="Johnson D.B."/>
        </authorList>
    </citation>
    <scope>NUCLEOTIDE SEQUENCE [LARGE SCALE GENOMIC DNA]</scope>
    <source>
        <strain evidence="1">MG</strain>
    </source>
</reference>
<accession>A0A845UA88</accession>
<name>A0A845UA88_9PROT</name>
<proteinExistence type="predicted"/>
<organism evidence="1">
    <name type="scientific">Acidithiobacillus ferrianus</name>
    <dbReference type="NCBI Taxonomy" id="2678518"/>
    <lineage>
        <taxon>Bacteria</taxon>
        <taxon>Pseudomonadati</taxon>
        <taxon>Pseudomonadota</taxon>
        <taxon>Acidithiobacillia</taxon>
        <taxon>Acidithiobacillales</taxon>
        <taxon>Acidithiobacillaceae</taxon>
        <taxon>Acidithiobacillus</taxon>
    </lineage>
</organism>
<dbReference type="RefSeq" id="WP_163098038.1">
    <property type="nucleotide sequence ID" value="NZ_CP127523.1"/>
</dbReference>
<sequence length="53" mass="6199">MIDKEKRLAQVREAKRTYRMKMRAAGFREIIVWATPAQAEKIREMVKGNTPPP</sequence>
<protein>
    <recommendedName>
        <fullName evidence="2">DUF559 domain-containing protein</fullName>
    </recommendedName>
</protein>
<evidence type="ECO:0008006" key="2">
    <source>
        <dbReference type="Google" id="ProtNLM"/>
    </source>
</evidence>
<evidence type="ECO:0000313" key="1">
    <source>
        <dbReference type="EMBL" id="NDU42811.1"/>
    </source>
</evidence>
<gene>
    <name evidence="1" type="ORF">GL267_09215</name>
</gene>